<evidence type="ECO:0008006" key="3">
    <source>
        <dbReference type="Google" id="ProtNLM"/>
    </source>
</evidence>
<accession>A0A8H5PDC6</accession>
<evidence type="ECO:0000313" key="2">
    <source>
        <dbReference type="Proteomes" id="UP000547976"/>
    </source>
</evidence>
<name>A0A8H5PDC6_GIBSU</name>
<gene>
    <name evidence="1" type="ORF">FSUBG_9455</name>
</gene>
<dbReference type="GeneID" id="59322688"/>
<reference evidence="1 2" key="1">
    <citation type="submission" date="2020-05" db="EMBL/GenBank/DDBJ databases">
        <title>Identification and distribution of gene clusters putatively required for synthesis of sphingolipid metabolism inhibitors in phylogenetically diverse species of the filamentous fungus Fusarium.</title>
        <authorList>
            <person name="Kim H.-S."/>
            <person name="Busman M."/>
            <person name="Brown D.W."/>
            <person name="Divon H."/>
            <person name="Uhlig S."/>
            <person name="Proctor R.H."/>
        </authorList>
    </citation>
    <scope>NUCLEOTIDE SEQUENCE [LARGE SCALE GENOMIC DNA]</scope>
    <source>
        <strain evidence="1 2">NRRL 66333</strain>
    </source>
</reference>
<organism evidence="1 2">
    <name type="scientific">Gibberella subglutinans</name>
    <name type="common">Fusarium subglutinans</name>
    <dbReference type="NCBI Taxonomy" id="42677"/>
    <lineage>
        <taxon>Eukaryota</taxon>
        <taxon>Fungi</taxon>
        <taxon>Dikarya</taxon>
        <taxon>Ascomycota</taxon>
        <taxon>Pezizomycotina</taxon>
        <taxon>Sordariomycetes</taxon>
        <taxon>Hypocreomycetidae</taxon>
        <taxon>Hypocreales</taxon>
        <taxon>Nectriaceae</taxon>
        <taxon>Fusarium</taxon>
        <taxon>Fusarium fujikuroi species complex</taxon>
    </lineage>
</organism>
<protein>
    <recommendedName>
        <fullName evidence="3">F-box domain-containing protein</fullName>
    </recommendedName>
</protein>
<evidence type="ECO:0000313" key="1">
    <source>
        <dbReference type="EMBL" id="KAF5594353.1"/>
    </source>
</evidence>
<keyword evidence="2" id="KW-1185">Reference proteome</keyword>
<dbReference type="Proteomes" id="UP000547976">
    <property type="component" value="Unassembled WGS sequence"/>
</dbReference>
<comment type="caution">
    <text evidence="1">The sequence shown here is derived from an EMBL/GenBank/DDBJ whole genome shotgun (WGS) entry which is preliminary data.</text>
</comment>
<dbReference type="RefSeq" id="XP_036535032.1">
    <property type="nucleotide sequence ID" value="XM_036687970.1"/>
</dbReference>
<dbReference type="AlphaFoldDB" id="A0A8H5PDC6"/>
<dbReference type="OrthoDB" id="5094362at2759"/>
<proteinExistence type="predicted"/>
<sequence>MTSPQETQHQGCADFFSELPPELRMEILNQTPIQDIRLLISASPALLRIFQRHRASLLRHHLQYLLRFYGDKSILPFVVFTMDLRALRAQSQHLTASELEEKLKPALNSIQSRKCTRQPSAGYLDFQILEKAQNLVPELCRAFDTHQEGPYNSTPRPSSHFLLEEASWQVKFTFIEKFLRFDCYCNMFYYRTQSLFSISNRVETKLESPLLHHATNSVERFPRTIISTLFKGYQDLISRLDYSLRSRQPNPGDTPESPNQNISTLQRNEFLDRDMPQEQSYLSHLIMGGYPLFEKLQSLTAEEFEHYTLKEFYQVVTVKLTPVAFYALLTFTHMPLL</sequence>
<dbReference type="EMBL" id="JAAOAV010000147">
    <property type="protein sequence ID" value="KAF5594353.1"/>
    <property type="molecule type" value="Genomic_DNA"/>
</dbReference>